<evidence type="ECO:0000313" key="5">
    <source>
        <dbReference type="Proteomes" id="UP000663866"/>
    </source>
</evidence>
<evidence type="ECO:0000313" key="1">
    <source>
        <dbReference type="EMBL" id="CAF2098220.1"/>
    </source>
</evidence>
<evidence type="ECO:0000313" key="3">
    <source>
        <dbReference type="EMBL" id="CAF4267795.1"/>
    </source>
</evidence>
<dbReference type="EMBL" id="CAJNRF010017484">
    <property type="protein sequence ID" value="CAF2231898.1"/>
    <property type="molecule type" value="Genomic_DNA"/>
</dbReference>
<dbReference type="Proteomes" id="UP000663887">
    <property type="component" value="Unassembled WGS sequence"/>
</dbReference>
<accession>A0A820FTA3</accession>
<evidence type="ECO:0000313" key="4">
    <source>
        <dbReference type="EMBL" id="CAF4279703.1"/>
    </source>
</evidence>
<comment type="caution">
    <text evidence="3">The sequence shown here is derived from an EMBL/GenBank/DDBJ whole genome shotgun (WGS) entry which is preliminary data.</text>
</comment>
<evidence type="ECO:0000313" key="2">
    <source>
        <dbReference type="EMBL" id="CAF2231898.1"/>
    </source>
</evidence>
<dbReference type="Proteomes" id="UP000663856">
    <property type="component" value="Unassembled WGS sequence"/>
</dbReference>
<proteinExistence type="predicted"/>
<dbReference type="EMBL" id="CAJNRG010007817">
    <property type="protein sequence ID" value="CAF2098220.1"/>
    <property type="molecule type" value="Genomic_DNA"/>
</dbReference>
<reference evidence="3" key="1">
    <citation type="submission" date="2021-02" db="EMBL/GenBank/DDBJ databases">
        <authorList>
            <person name="Nowell W R."/>
        </authorList>
    </citation>
    <scope>NUCLEOTIDE SEQUENCE</scope>
</reference>
<protein>
    <submittedName>
        <fullName evidence="3">Uncharacterized protein</fullName>
    </submittedName>
</protein>
<gene>
    <name evidence="3" type="ORF">OVN521_LOCUS29922</name>
    <name evidence="4" type="ORF">UXM345_LOCUS32274</name>
    <name evidence="2" type="ORF">WKI299_LOCUS36062</name>
    <name evidence="1" type="ORF">XDN619_LOCUS18110</name>
</gene>
<dbReference type="EMBL" id="CAJOBG010009512">
    <property type="protein sequence ID" value="CAF4267795.1"/>
    <property type="molecule type" value="Genomic_DNA"/>
</dbReference>
<organism evidence="3 5">
    <name type="scientific">Rotaria magnacalcarata</name>
    <dbReference type="NCBI Taxonomy" id="392030"/>
    <lineage>
        <taxon>Eukaryota</taxon>
        <taxon>Metazoa</taxon>
        <taxon>Spiralia</taxon>
        <taxon>Gnathifera</taxon>
        <taxon>Rotifera</taxon>
        <taxon>Eurotatoria</taxon>
        <taxon>Bdelloidea</taxon>
        <taxon>Philodinida</taxon>
        <taxon>Philodinidae</taxon>
        <taxon>Rotaria</taxon>
    </lineage>
</organism>
<dbReference type="AlphaFoldDB" id="A0A820FTA3"/>
<dbReference type="EMBL" id="CAJOBF010009700">
    <property type="protein sequence ID" value="CAF4279703.1"/>
    <property type="molecule type" value="Genomic_DNA"/>
</dbReference>
<keyword evidence="5" id="KW-1185">Reference proteome</keyword>
<dbReference type="Proteomes" id="UP000663842">
    <property type="component" value="Unassembled WGS sequence"/>
</dbReference>
<sequence length="102" mass="11624">MAAAERKYFDVIEFLLNRSIGTIDELELGACSLVTASSSIKQLHQALELLTLATKYRVSTQTLKVFMQPTVAYDYHQECQTVDELDAIKDDHDRMWIETALI</sequence>
<name>A0A820FTA3_9BILA</name>
<dbReference type="Proteomes" id="UP000663866">
    <property type="component" value="Unassembled WGS sequence"/>
</dbReference>